<dbReference type="Proteomes" id="UP000192591">
    <property type="component" value="Unassembled WGS sequence"/>
</dbReference>
<dbReference type="Pfam" id="PF01019">
    <property type="entry name" value="G_glu_transpept"/>
    <property type="match status" value="1"/>
</dbReference>
<dbReference type="PRINTS" id="PR01210">
    <property type="entry name" value="GGTRANSPTASE"/>
</dbReference>
<sequence>MVDVVFTSRPELAGTHGMVATTHWLASATGMAVLEDGGNAFDAAVAAGFVLQVAEPHLNGPAGQVPALFVTAADPTPRVLCGQGTSPAAATPARFADLGLDLVPGSGLLSATVPGAWDAWLLLLRDHGTKSLRDVLKYAISYAWKGVPVVGRITATIDAVSDLFVHHWPSSAQLWLPGGEAPSPGSLHRNRTLARTWQRLLGQAETQTDREAQIDAARRAWSHGFVAEAVDEFSRTAFRDDSGRDHAGLLTADDLASWEATYEDAVVTDFGEWSLVKCGAWTQGPVLAQQLRLLEGFRDRLRYDNGRPDAETVHLAAECAKLAFADREAWYGDTDVDLATLLSWEYAQQRRALVGDEASGELRPGGPDPRLPAVLARTQGEAAGTGAVGEPTVDPAGRTRGDTVQLDIVDAEGNMISATPSGGWLQSSPTIPELGFCLDSRAQMFWLEEGLPNSLAPRKRPRITLSPSMALRGGEPTLAFGTPGGDQQDQWQLCFWLAHTLGGLNLQEAIDSPAWHTTAFPSSFFPRTWQPRELVVESRLGQPTMRELAERGHAVVDAGPWALGRLSAVSRDPGSGMLRAAANPRGMQGYAVGR</sequence>
<dbReference type="InterPro" id="IPR043137">
    <property type="entry name" value="GGT_ssub_C"/>
</dbReference>
<dbReference type="RefSeq" id="WP_081192837.1">
    <property type="nucleotide sequence ID" value="NZ_MWIH01000006.1"/>
</dbReference>
<dbReference type="InterPro" id="IPR052896">
    <property type="entry name" value="GGT-like_enzyme"/>
</dbReference>
<protein>
    <submittedName>
        <fullName evidence="2">Gamma-glutamyltransferase</fullName>
    </submittedName>
</protein>
<evidence type="ECO:0000313" key="2">
    <source>
        <dbReference type="EMBL" id="OQO90761.1"/>
    </source>
</evidence>
<dbReference type="SUPFAM" id="SSF56235">
    <property type="entry name" value="N-terminal nucleophile aminohydrolases (Ntn hydrolases)"/>
    <property type="match status" value="1"/>
</dbReference>
<evidence type="ECO:0000313" key="3">
    <source>
        <dbReference type="Proteomes" id="UP000192591"/>
    </source>
</evidence>
<gene>
    <name evidence="2" type="ORF">B1813_14595</name>
</gene>
<reference evidence="2 3" key="1">
    <citation type="submission" date="2017-02" db="EMBL/GenBank/DDBJ databases">
        <title>Draft genome of Saccharomonospora sp. 154.</title>
        <authorList>
            <person name="Alonso-Carmona G.S."/>
            <person name="De La Haba R."/>
            <person name="Vera-Gargallo B."/>
            <person name="Sandoval-Trujillo A.H."/>
            <person name="Ramirez-Duran N."/>
            <person name="Ventosa A."/>
        </authorList>
    </citation>
    <scope>NUCLEOTIDE SEQUENCE [LARGE SCALE GENOMIC DNA]</scope>
    <source>
        <strain evidence="2 3">LRS4.154</strain>
    </source>
</reference>
<dbReference type="PANTHER" id="PTHR43881:SF1">
    <property type="entry name" value="GAMMA-GLUTAMYLTRANSPEPTIDASE (AFU_ORTHOLOGUE AFUA_4G13580)"/>
    <property type="match status" value="1"/>
</dbReference>
<name>A0A1V9A100_SACPI</name>
<comment type="caution">
    <text evidence="2">The sequence shown here is derived from an EMBL/GenBank/DDBJ whole genome shotgun (WGS) entry which is preliminary data.</text>
</comment>
<organism evidence="2 3">
    <name type="scientific">Saccharomonospora piscinae</name>
    <dbReference type="NCBI Taxonomy" id="687388"/>
    <lineage>
        <taxon>Bacteria</taxon>
        <taxon>Bacillati</taxon>
        <taxon>Actinomycetota</taxon>
        <taxon>Actinomycetes</taxon>
        <taxon>Pseudonocardiales</taxon>
        <taxon>Pseudonocardiaceae</taxon>
        <taxon>Saccharomonospora</taxon>
    </lineage>
</organism>
<proteinExistence type="predicted"/>
<keyword evidence="3" id="KW-1185">Reference proteome</keyword>
<evidence type="ECO:0000256" key="1">
    <source>
        <dbReference type="SAM" id="MobiDB-lite"/>
    </source>
</evidence>
<dbReference type="InterPro" id="IPR043138">
    <property type="entry name" value="GGT_lsub"/>
</dbReference>
<dbReference type="PANTHER" id="PTHR43881">
    <property type="entry name" value="GAMMA-GLUTAMYLTRANSPEPTIDASE (AFU_ORTHOLOGUE AFUA_4G13580)"/>
    <property type="match status" value="1"/>
</dbReference>
<keyword evidence="2" id="KW-0808">Transferase</keyword>
<dbReference type="EMBL" id="MWIH01000006">
    <property type="protein sequence ID" value="OQO90761.1"/>
    <property type="molecule type" value="Genomic_DNA"/>
</dbReference>
<dbReference type="Gene3D" id="1.10.246.130">
    <property type="match status" value="1"/>
</dbReference>
<dbReference type="GO" id="GO:0016740">
    <property type="term" value="F:transferase activity"/>
    <property type="evidence" value="ECO:0007669"/>
    <property type="project" value="UniProtKB-KW"/>
</dbReference>
<dbReference type="InterPro" id="IPR029055">
    <property type="entry name" value="Ntn_hydrolases_N"/>
</dbReference>
<feature type="region of interest" description="Disordered" evidence="1">
    <location>
        <begin position="381"/>
        <end position="400"/>
    </location>
</feature>
<dbReference type="AlphaFoldDB" id="A0A1V9A100"/>
<accession>A0A1V9A100</accession>
<dbReference type="Gene3D" id="3.60.20.40">
    <property type="match status" value="1"/>
</dbReference>
<dbReference type="STRING" id="1962155.B1813_14595"/>